<proteinExistence type="predicted"/>
<keyword evidence="3" id="KW-1185">Reference proteome</keyword>
<dbReference type="AlphaFoldDB" id="W7TAJ7"/>
<comment type="caution">
    <text evidence="2">The sequence shown here is derived from an EMBL/GenBank/DDBJ whole genome shotgun (WGS) entry which is preliminary data.</text>
</comment>
<sequence>MVLSPYDPSRPCTGVSAENTGGFRDGGEATGHGEEEENVEEEDEEEEEEEGEDMEWEECIVLNLPMLPLNGKLTSKEEKNEEKVGKKNYVVVCRARRVATCSSLWSQRGEKRRTAPERGKCRPKRGIRCAHRGKWRDCSHSHC</sequence>
<reference evidence="2 3" key="1">
    <citation type="journal article" date="2014" name="Mol. Plant">
        <title>Chromosome Scale Genome Assembly and Transcriptome Profiling of Nannochloropsis gaditana in Nitrogen Depletion.</title>
        <authorList>
            <person name="Corteggiani Carpinelli E."/>
            <person name="Telatin A."/>
            <person name="Vitulo N."/>
            <person name="Forcato C."/>
            <person name="D'Angelo M."/>
            <person name="Schiavon R."/>
            <person name="Vezzi A."/>
            <person name="Giacometti G.M."/>
            <person name="Morosinotto T."/>
            <person name="Valle G."/>
        </authorList>
    </citation>
    <scope>NUCLEOTIDE SEQUENCE [LARGE SCALE GENOMIC DNA]</scope>
    <source>
        <strain evidence="2 3">B-31</strain>
    </source>
</reference>
<feature type="compositionally biased region" description="Acidic residues" evidence="1">
    <location>
        <begin position="34"/>
        <end position="55"/>
    </location>
</feature>
<evidence type="ECO:0000313" key="3">
    <source>
        <dbReference type="Proteomes" id="UP000019335"/>
    </source>
</evidence>
<gene>
    <name evidence="2" type="ORF">Naga_100456g2</name>
</gene>
<dbReference type="EMBL" id="AZIL01003029">
    <property type="protein sequence ID" value="EWM20498.1"/>
    <property type="molecule type" value="Genomic_DNA"/>
</dbReference>
<dbReference type="Proteomes" id="UP000019335">
    <property type="component" value="Unassembled WGS sequence"/>
</dbReference>
<organism evidence="2 3">
    <name type="scientific">Nannochloropsis gaditana</name>
    <dbReference type="NCBI Taxonomy" id="72520"/>
    <lineage>
        <taxon>Eukaryota</taxon>
        <taxon>Sar</taxon>
        <taxon>Stramenopiles</taxon>
        <taxon>Ochrophyta</taxon>
        <taxon>Eustigmatophyceae</taxon>
        <taxon>Eustigmatales</taxon>
        <taxon>Monodopsidaceae</taxon>
        <taxon>Nannochloropsis</taxon>
    </lineage>
</organism>
<protein>
    <submittedName>
        <fullName evidence="2">Uncharacterized protein</fullName>
    </submittedName>
</protein>
<accession>W7TAJ7</accession>
<name>W7TAJ7_9STRA</name>
<evidence type="ECO:0000313" key="2">
    <source>
        <dbReference type="EMBL" id="EWM20498.1"/>
    </source>
</evidence>
<feature type="region of interest" description="Disordered" evidence="1">
    <location>
        <begin position="1"/>
        <end position="55"/>
    </location>
</feature>
<evidence type="ECO:0000256" key="1">
    <source>
        <dbReference type="SAM" id="MobiDB-lite"/>
    </source>
</evidence>